<evidence type="ECO:0000313" key="4">
    <source>
        <dbReference type="EMBL" id="PRY36690.1"/>
    </source>
</evidence>
<evidence type="ECO:0000259" key="3">
    <source>
        <dbReference type="PROSITE" id="PS50974"/>
    </source>
</evidence>
<gene>
    <name evidence="4" type="ORF">CLV43_11162</name>
</gene>
<proteinExistence type="predicted"/>
<dbReference type="SUPFAM" id="SSF103032">
    <property type="entry name" value="Hypothetical protein YwqG"/>
    <property type="match status" value="1"/>
</dbReference>
<dbReference type="EMBL" id="PVTF01000011">
    <property type="protein sequence ID" value="PRY36690.1"/>
    <property type="molecule type" value="Genomic_DNA"/>
</dbReference>
<feature type="region of interest" description="Disordered" evidence="2">
    <location>
        <begin position="36"/>
        <end position="62"/>
    </location>
</feature>
<dbReference type="InterPro" id="IPR004223">
    <property type="entry name" value="VitB12-dep_Met_synth_activ_dom"/>
</dbReference>
<name>A0A2T0STG7_9PSEU</name>
<evidence type="ECO:0000256" key="1">
    <source>
        <dbReference type="PROSITE-ProRule" id="PRU00346"/>
    </source>
</evidence>
<comment type="caution">
    <text evidence="4">The sequence shown here is derived from an EMBL/GenBank/DDBJ whole genome shotgun (WGS) entry which is preliminary data.</text>
</comment>
<evidence type="ECO:0000256" key="2">
    <source>
        <dbReference type="SAM" id="MobiDB-lite"/>
    </source>
</evidence>
<dbReference type="InterPro" id="IPR015315">
    <property type="entry name" value="DUF1963"/>
</dbReference>
<dbReference type="Proteomes" id="UP000239494">
    <property type="component" value="Unassembled WGS sequence"/>
</dbReference>
<dbReference type="AlphaFoldDB" id="A0A2T0STG7"/>
<dbReference type="InterPro" id="IPR035948">
    <property type="entry name" value="YwqG-like_sf"/>
</dbReference>
<reference evidence="4 5" key="1">
    <citation type="submission" date="2018-03" db="EMBL/GenBank/DDBJ databases">
        <title>Genomic Encyclopedia of Archaeal and Bacterial Type Strains, Phase II (KMG-II): from individual species to whole genera.</title>
        <authorList>
            <person name="Goeker M."/>
        </authorList>
    </citation>
    <scope>NUCLEOTIDE SEQUENCE [LARGE SCALE GENOMIC DNA]</scope>
    <source>
        <strain evidence="4 5">DSM 44720</strain>
    </source>
</reference>
<dbReference type="Gene3D" id="2.30.320.10">
    <property type="entry name" value="YwqG-like"/>
    <property type="match status" value="1"/>
</dbReference>
<accession>A0A2T0STG7</accession>
<dbReference type="PROSITE" id="PS50974">
    <property type="entry name" value="ADOMET_ACTIVATION"/>
    <property type="match status" value="1"/>
</dbReference>
<sequence length="248" mass="26986">MICRMASMDPFRDEARNRGVPEEEVERWLGTVRPCATLDSTDDHADGPPAGRVGGPPPLPDGVPAPTKPFLAVVDLAAVPADATDLPLPPDGTLLFFADTEDPGPGEDWFQVVYVPAGTPVSTTDSGAGESYPVADLRLKVEPSLPNRVSSTEEFPHGFELGSVWWKTCSRIQDGGIVELGGYPWVWNWDPVADHDHDPDDDWVLLASINGKRLSEGDDLGLINWVVPRADLAARRFDRVEAYYDQAG</sequence>
<feature type="domain" description="AdoMet activation" evidence="3">
    <location>
        <begin position="1"/>
        <end position="38"/>
    </location>
</feature>
<keyword evidence="1" id="KW-0808">Transferase</keyword>
<protein>
    <submittedName>
        <fullName evidence="4">Uncharacterized protein YwqG</fullName>
    </submittedName>
</protein>
<evidence type="ECO:0000313" key="5">
    <source>
        <dbReference type="Proteomes" id="UP000239494"/>
    </source>
</evidence>
<organism evidence="4 5">
    <name type="scientific">Umezawaea tangerina</name>
    <dbReference type="NCBI Taxonomy" id="84725"/>
    <lineage>
        <taxon>Bacteria</taxon>
        <taxon>Bacillati</taxon>
        <taxon>Actinomycetota</taxon>
        <taxon>Actinomycetes</taxon>
        <taxon>Pseudonocardiales</taxon>
        <taxon>Pseudonocardiaceae</taxon>
        <taxon>Umezawaea</taxon>
    </lineage>
</organism>
<dbReference type="OrthoDB" id="4252561at2"/>
<keyword evidence="1" id="KW-0489">Methyltransferase</keyword>
<keyword evidence="5" id="KW-1185">Reference proteome</keyword>
<dbReference type="GO" id="GO:0032259">
    <property type="term" value="P:methylation"/>
    <property type="evidence" value="ECO:0007669"/>
    <property type="project" value="UniProtKB-KW"/>
</dbReference>
<dbReference type="Pfam" id="PF09234">
    <property type="entry name" value="DUF1963"/>
    <property type="match status" value="1"/>
</dbReference>
<dbReference type="GO" id="GO:0008705">
    <property type="term" value="F:methionine synthase activity"/>
    <property type="evidence" value="ECO:0007669"/>
    <property type="project" value="InterPro"/>
</dbReference>